<protein>
    <submittedName>
        <fullName evidence="1">Uncharacterized protein</fullName>
    </submittedName>
</protein>
<dbReference type="RefSeq" id="WP_190255671.1">
    <property type="nucleotide sequence ID" value="NZ_BMPI01000059.1"/>
</dbReference>
<dbReference type="Proteomes" id="UP000642070">
    <property type="component" value="Unassembled WGS sequence"/>
</dbReference>
<name>A0A917X5I5_9ACTN</name>
<reference evidence="1" key="2">
    <citation type="submission" date="2020-09" db="EMBL/GenBank/DDBJ databases">
        <authorList>
            <person name="Sun Q."/>
            <person name="Ohkuma M."/>
        </authorList>
    </citation>
    <scope>NUCLEOTIDE SEQUENCE</scope>
    <source>
        <strain evidence="1">JCM 19831</strain>
    </source>
</reference>
<organism evidence="1 2">
    <name type="scientific">Dactylosporangium sucinum</name>
    <dbReference type="NCBI Taxonomy" id="1424081"/>
    <lineage>
        <taxon>Bacteria</taxon>
        <taxon>Bacillati</taxon>
        <taxon>Actinomycetota</taxon>
        <taxon>Actinomycetes</taxon>
        <taxon>Micromonosporales</taxon>
        <taxon>Micromonosporaceae</taxon>
        <taxon>Dactylosporangium</taxon>
    </lineage>
</organism>
<dbReference type="EMBL" id="BMPI01000059">
    <property type="protein sequence ID" value="GGM69661.1"/>
    <property type="molecule type" value="Genomic_DNA"/>
</dbReference>
<evidence type="ECO:0000313" key="1">
    <source>
        <dbReference type="EMBL" id="GGM69661.1"/>
    </source>
</evidence>
<proteinExistence type="predicted"/>
<comment type="caution">
    <text evidence="1">The sequence shown here is derived from an EMBL/GenBank/DDBJ whole genome shotgun (WGS) entry which is preliminary data.</text>
</comment>
<gene>
    <name evidence="1" type="ORF">GCM10007977_084230</name>
</gene>
<sequence>MRSPHFTCDRISTAKARRDWCINIGVRTEVAVASGSAKGDFDPARLDASPAHQHIMDALGTIGCRFVRTTAGVRRARPRALPPVSE</sequence>
<keyword evidence="2" id="KW-1185">Reference proteome</keyword>
<dbReference type="Pfam" id="PF07070">
    <property type="entry name" value="Spo0M"/>
    <property type="match status" value="1"/>
</dbReference>
<dbReference type="AlphaFoldDB" id="A0A917X5I5"/>
<evidence type="ECO:0000313" key="2">
    <source>
        <dbReference type="Proteomes" id="UP000642070"/>
    </source>
</evidence>
<reference evidence="1" key="1">
    <citation type="journal article" date="2014" name="Int. J. Syst. Evol. Microbiol.">
        <title>Complete genome sequence of Corynebacterium casei LMG S-19264T (=DSM 44701T), isolated from a smear-ripened cheese.</title>
        <authorList>
            <consortium name="US DOE Joint Genome Institute (JGI-PGF)"/>
            <person name="Walter F."/>
            <person name="Albersmeier A."/>
            <person name="Kalinowski J."/>
            <person name="Ruckert C."/>
        </authorList>
    </citation>
    <scope>NUCLEOTIDE SEQUENCE</scope>
    <source>
        <strain evidence="1">JCM 19831</strain>
    </source>
</reference>
<dbReference type="InterPro" id="IPR009776">
    <property type="entry name" value="Spore_0_M"/>
</dbReference>
<accession>A0A917X5I5</accession>